<dbReference type="AlphaFoldDB" id="A0A0S2K1J3"/>
<protein>
    <submittedName>
        <fullName evidence="8">Putative membrane protein</fullName>
    </submittedName>
</protein>
<sequence length="209" mass="23999">MLLTPLITLIIFAFTIDKREYLTLWHRPIRQTGVLACSVVLALLWQIKAGILPYLNIHILGITAITLVLGWRLASLSALLTSLLLLAFGTIQSSEFADFYLFTALLPILVSYGLFVLCYSKLPRHFFVYIFVCAFLCAGCIGAFKILSSGVYYWLIDTYTFQQLLDNYLFYATLIWFPEAMLNGMAITLLITYKPHWVKTFYDKEYLDK</sequence>
<accession>A0A0S2K1J3</accession>
<keyword evidence="2" id="KW-0813">Transport</keyword>
<dbReference type="GO" id="GO:0005886">
    <property type="term" value="C:plasma membrane"/>
    <property type="evidence" value="ECO:0007669"/>
    <property type="project" value="UniProtKB-SubCell"/>
</dbReference>
<evidence type="ECO:0000256" key="3">
    <source>
        <dbReference type="ARBA" id="ARBA00022475"/>
    </source>
</evidence>
<dbReference type="STRING" id="161398.PP2015_1401"/>
<keyword evidence="6 7" id="KW-0472">Membrane</keyword>
<reference evidence="8 9" key="1">
    <citation type="submission" date="2015-11" db="EMBL/GenBank/DDBJ databases">
        <authorList>
            <person name="Zhang Y."/>
            <person name="Guo Z."/>
        </authorList>
    </citation>
    <scope>NUCLEOTIDE SEQUENCE [LARGE SCALE GENOMIC DNA]</scope>
    <source>
        <strain evidence="8 9">KCTC 12086</strain>
    </source>
</reference>
<evidence type="ECO:0000256" key="2">
    <source>
        <dbReference type="ARBA" id="ARBA00022448"/>
    </source>
</evidence>
<proteinExistence type="predicted"/>
<feature type="transmembrane region" description="Helical" evidence="7">
    <location>
        <begin position="59"/>
        <end position="87"/>
    </location>
</feature>
<feature type="transmembrane region" description="Helical" evidence="7">
    <location>
        <begin position="126"/>
        <end position="156"/>
    </location>
</feature>
<evidence type="ECO:0000313" key="8">
    <source>
        <dbReference type="EMBL" id="ALO41907.1"/>
    </source>
</evidence>
<keyword evidence="9" id="KW-1185">Reference proteome</keyword>
<dbReference type="OrthoDB" id="9811177at2"/>
<name>A0A0S2K1J3_9GAMM</name>
<dbReference type="RefSeq" id="WP_128724844.1">
    <property type="nucleotide sequence ID" value="NZ_CP013187.1"/>
</dbReference>
<gene>
    <name evidence="8" type="ORF">PP2015_1401</name>
</gene>
<keyword evidence="5 7" id="KW-1133">Transmembrane helix</keyword>
<feature type="transmembrane region" description="Helical" evidence="7">
    <location>
        <begin position="99"/>
        <end position="119"/>
    </location>
</feature>
<dbReference type="EMBL" id="CP013187">
    <property type="protein sequence ID" value="ALO41907.1"/>
    <property type="molecule type" value="Genomic_DNA"/>
</dbReference>
<evidence type="ECO:0000256" key="4">
    <source>
        <dbReference type="ARBA" id="ARBA00022692"/>
    </source>
</evidence>
<dbReference type="Pfam" id="PF01891">
    <property type="entry name" value="CbiM"/>
    <property type="match status" value="1"/>
</dbReference>
<evidence type="ECO:0000256" key="6">
    <source>
        <dbReference type="ARBA" id="ARBA00023136"/>
    </source>
</evidence>
<evidence type="ECO:0000256" key="1">
    <source>
        <dbReference type="ARBA" id="ARBA00004651"/>
    </source>
</evidence>
<dbReference type="Proteomes" id="UP000061457">
    <property type="component" value="Chromosome I"/>
</dbReference>
<dbReference type="PATRIC" id="fig|161398.10.peg.1427"/>
<organism evidence="8 9">
    <name type="scientific">Pseudoalteromonas phenolica</name>
    <dbReference type="NCBI Taxonomy" id="161398"/>
    <lineage>
        <taxon>Bacteria</taxon>
        <taxon>Pseudomonadati</taxon>
        <taxon>Pseudomonadota</taxon>
        <taxon>Gammaproteobacteria</taxon>
        <taxon>Alteromonadales</taxon>
        <taxon>Pseudoalteromonadaceae</taxon>
        <taxon>Pseudoalteromonas</taxon>
    </lineage>
</organism>
<comment type="subcellular location">
    <subcellularLocation>
        <location evidence="1">Cell membrane</location>
        <topology evidence="1">Multi-pass membrane protein</topology>
    </subcellularLocation>
</comment>
<dbReference type="KEGG" id="pphe:PP2015_1401"/>
<dbReference type="Gene3D" id="1.10.1760.20">
    <property type="match status" value="1"/>
</dbReference>
<evidence type="ECO:0000256" key="7">
    <source>
        <dbReference type="SAM" id="Phobius"/>
    </source>
</evidence>
<evidence type="ECO:0000256" key="5">
    <source>
        <dbReference type="ARBA" id="ARBA00022989"/>
    </source>
</evidence>
<feature type="transmembrane region" description="Helical" evidence="7">
    <location>
        <begin position="168"/>
        <end position="191"/>
    </location>
</feature>
<keyword evidence="3" id="KW-1003">Cell membrane</keyword>
<dbReference type="GO" id="GO:0000041">
    <property type="term" value="P:transition metal ion transport"/>
    <property type="evidence" value="ECO:0007669"/>
    <property type="project" value="InterPro"/>
</dbReference>
<dbReference type="InterPro" id="IPR002751">
    <property type="entry name" value="CbiM/NikMN"/>
</dbReference>
<evidence type="ECO:0000313" key="9">
    <source>
        <dbReference type="Proteomes" id="UP000061457"/>
    </source>
</evidence>
<keyword evidence="4 7" id="KW-0812">Transmembrane</keyword>